<evidence type="ECO:0000259" key="2">
    <source>
        <dbReference type="Pfam" id="PF14436"/>
    </source>
</evidence>
<feature type="compositionally biased region" description="Basic and acidic residues" evidence="1">
    <location>
        <begin position="456"/>
        <end position="473"/>
    </location>
</feature>
<evidence type="ECO:0000313" key="4">
    <source>
        <dbReference type="Proteomes" id="UP001501072"/>
    </source>
</evidence>
<dbReference type="Proteomes" id="UP001501072">
    <property type="component" value="Unassembled WGS sequence"/>
</dbReference>
<accession>A0ABN1ST48</accession>
<evidence type="ECO:0000256" key="1">
    <source>
        <dbReference type="SAM" id="MobiDB-lite"/>
    </source>
</evidence>
<sequence>MINPGGIPQYTGDFDKLSKAVTELRKRAISIRRNGQDVHSRFQATAAYYKAPEADQLFSSTRPVMDTADTFAGHIESLADALDTFAAEARPHAERLKRLKEEAIAFVDSVEGDDDWTNDQKKVDEHQALMDGVAEAVAGFQEAESNAVRKISAISPALCRPGPRPVSADTLKSMDNLPWGSPEGRTHERWSLGWWGHGIKSWVWDGIVKDSLWGGFVGLGILVDDLAGINGSQAQQETWDALRRTLVGVYAYGMEAAGQGDHLSDWQRGSEAYTKEFGKGLIAYDQWQDDPARAHAVTSFNLLTLFAGPAAGLAKVSKAGRVAEAAGTLAKVGDALDPISGTAMAARSLSNLPKVSEVLTNTAAHLKVPKPHFPDAALDLSDRYRIDKQGNLIPLNPDGTPNPTPAVREPAAADRVVGSPSAERQMAGVGASAVGGAAHAGDELSSRGHHGTAEAGDNRANSHGDVSADHGHSTEGTAHGNDPQQAIENSGARGDGSGGGTPSDGDGIHGHENPREIVEGLLKGNRPLSSVPPSLREQVAEELSNRYSIPRATFNHVLFGEIKDFKAQGWHVYDATMPDRRVIPGTLSKEPNGTLMARIAMRGAQGWIEKRSIKHTFFPQDWTVKDVIEVGERLAQESPKRGKVKVTHKGVRVVGLVDKNGLSTFFPGD</sequence>
<organism evidence="3 4">
    <name type="scientific">Streptomyces thermogriseus</name>
    <dbReference type="NCBI Taxonomy" id="75292"/>
    <lineage>
        <taxon>Bacteria</taxon>
        <taxon>Bacillati</taxon>
        <taxon>Actinomycetota</taxon>
        <taxon>Actinomycetes</taxon>
        <taxon>Kitasatosporales</taxon>
        <taxon>Streptomycetaceae</taxon>
        <taxon>Streptomyces</taxon>
    </lineage>
</organism>
<dbReference type="EMBL" id="BAAAHU010000003">
    <property type="protein sequence ID" value="GAA1004474.1"/>
    <property type="molecule type" value="Genomic_DNA"/>
</dbReference>
<dbReference type="InterPro" id="IPR029501">
    <property type="entry name" value="EndoU_bac"/>
</dbReference>
<gene>
    <name evidence="3" type="ORF">GCM10009564_06610</name>
</gene>
<reference evidence="3 4" key="1">
    <citation type="journal article" date="2019" name="Int. J. Syst. Evol. Microbiol.">
        <title>The Global Catalogue of Microorganisms (GCM) 10K type strain sequencing project: providing services to taxonomists for standard genome sequencing and annotation.</title>
        <authorList>
            <consortium name="The Broad Institute Genomics Platform"/>
            <consortium name="The Broad Institute Genome Sequencing Center for Infectious Disease"/>
            <person name="Wu L."/>
            <person name="Ma J."/>
        </authorList>
    </citation>
    <scope>NUCLEOTIDE SEQUENCE [LARGE SCALE GENOMIC DNA]</scope>
    <source>
        <strain evidence="3 4">JCM 11269</strain>
    </source>
</reference>
<evidence type="ECO:0000313" key="3">
    <source>
        <dbReference type="EMBL" id="GAA1004474.1"/>
    </source>
</evidence>
<feature type="compositionally biased region" description="Low complexity" evidence="1">
    <location>
        <begin position="427"/>
        <end position="439"/>
    </location>
</feature>
<feature type="region of interest" description="Disordered" evidence="1">
    <location>
        <begin position="390"/>
        <end position="512"/>
    </location>
</feature>
<feature type="domain" description="Bacterial EndoU nuclease" evidence="2">
    <location>
        <begin position="552"/>
        <end position="667"/>
    </location>
</feature>
<comment type="caution">
    <text evidence="3">The sequence shown here is derived from an EMBL/GenBank/DDBJ whole genome shotgun (WGS) entry which is preliminary data.</text>
</comment>
<dbReference type="RefSeq" id="WP_346072015.1">
    <property type="nucleotide sequence ID" value="NZ_BAAAHU010000003.1"/>
</dbReference>
<dbReference type="Pfam" id="PF14436">
    <property type="entry name" value="EndoU_bacteria"/>
    <property type="match status" value="1"/>
</dbReference>
<proteinExistence type="predicted"/>
<keyword evidence="4" id="KW-1185">Reference proteome</keyword>
<name>A0ABN1ST48_9ACTN</name>
<feature type="compositionally biased region" description="Gly residues" evidence="1">
    <location>
        <begin position="493"/>
        <end position="502"/>
    </location>
</feature>
<protein>
    <recommendedName>
        <fullName evidence="2">Bacterial EndoU nuclease domain-containing protein</fullName>
    </recommendedName>
</protein>